<dbReference type="Proteomes" id="UP000233365">
    <property type="component" value="Unassembled WGS sequence"/>
</dbReference>
<feature type="transmembrane region" description="Helical" evidence="1">
    <location>
        <begin position="58"/>
        <end position="76"/>
    </location>
</feature>
<reference evidence="2 3" key="1">
    <citation type="submission" date="2017-11" db="EMBL/GenBank/DDBJ databases">
        <title>Biodiversity and function of Thalassospira species in the particle-attached aromatic-hydrocarbon-degrading consortia from the surface seawater of the China South Sea.</title>
        <authorList>
            <person name="Dong C."/>
            <person name="Liu R."/>
            <person name="Shao Z."/>
        </authorList>
    </citation>
    <scope>NUCLEOTIDE SEQUENCE [LARGE SCALE GENOMIC DNA]</scope>
    <source>
        <strain evidence="2 3">139Z-12</strain>
    </source>
</reference>
<protein>
    <submittedName>
        <fullName evidence="2">Uncharacterized protein</fullName>
    </submittedName>
</protein>
<comment type="caution">
    <text evidence="2">The sequence shown here is derived from an EMBL/GenBank/DDBJ whole genome shotgun (WGS) entry which is preliminary data.</text>
</comment>
<dbReference type="EMBL" id="PGTS01000002">
    <property type="protein sequence ID" value="PKR50833.1"/>
    <property type="molecule type" value="Genomic_DNA"/>
</dbReference>
<organism evidence="2 3">
    <name type="scientific">Thalassospira povalilytica</name>
    <dbReference type="NCBI Taxonomy" id="732237"/>
    <lineage>
        <taxon>Bacteria</taxon>
        <taxon>Pseudomonadati</taxon>
        <taxon>Pseudomonadota</taxon>
        <taxon>Alphaproteobacteria</taxon>
        <taxon>Rhodospirillales</taxon>
        <taxon>Thalassospiraceae</taxon>
        <taxon>Thalassospira</taxon>
    </lineage>
</organism>
<keyword evidence="1" id="KW-0472">Membrane</keyword>
<accession>A0ABX4RAH9</accession>
<feature type="transmembrane region" description="Helical" evidence="1">
    <location>
        <begin position="20"/>
        <end position="37"/>
    </location>
</feature>
<evidence type="ECO:0000313" key="3">
    <source>
        <dbReference type="Proteomes" id="UP000233365"/>
    </source>
</evidence>
<keyword evidence="1" id="KW-0812">Transmembrane</keyword>
<proteinExistence type="predicted"/>
<gene>
    <name evidence="2" type="ORF">CU041_04480</name>
</gene>
<keyword evidence="1" id="KW-1133">Transmembrane helix</keyword>
<keyword evidence="3" id="KW-1185">Reference proteome</keyword>
<evidence type="ECO:0000256" key="1">
    <source>
        <dbReference type="SAM" id="Phobius"/>
    </source>
</evidence>
<sequence length="112" mass="12843">MSSWLSLKADLHKKPRRNYVFLVLLMLILKYSTINNVKRGRMFQSIQLKRCGRQTTLMFERLIIFIKSVFGCWGLALHNDPPSSGMSSQSLHVLEAGRIHLLFPAKVKQLSG</sequence>
<evidence type="ECO:0000313" key="2">
    <source>
        <dbReference type="EMBL" id="PKR50833.1"/>
    </source>
</evidence>
<name>A0ABX4RAH9_9PROT</name>